<dbReference type="Proteomes" id="UP000729357">
    <property type="component" value="Unassembled WGS sequence"/>
</dbReference>
<gene>
    <name evidence="2" type="ORF">KCU98_g19611</name>
</gene>
<proteinExistence type="predicted"/>
<dbReference type="AlphaFoldDB" id="A0A9P8JHI8"/>
<name>A0A9P8JHI8_AURME</name>
<dbReference type="EMBL" id="JAHFXS010005787">
    <property type="protein sequence ID" value="KAG9938775.1"/>
    <property type="molecule type" value="Genomic_DNA"/>
</dbReference>
<comment type="caution">
    <text evidence="2">The sequence shown here is derived from an EMBL/GenBank/DDBJ whole genome shotgun (WGS) entry which is preliminary data.</text>
</comment>
<keyword evidence="3" id="KW-1185">Reference proteome</keyword>
<evidence type="ECO:0000313" key="3">
    <source>
        <dbReference type="Proteomes" id="UP000729357"/>
    </source>
</evidence>
<protein>
    <submittedName>
        <fullName evidence="2">Uncharacterized protein</fullName>
    </submittedName>
</protein>
<evidence type="ECO:0000313" key="2">
    <source>
        <dbReference type="EMBL" id="KAG9938775.1"/>
    </source>
</evidence>
<sequence length="182" mass="18642">MFGAPPGFSTPSSSWNPNASSGWSSMPFGSLGHRPSGPNRPLTIRIAVCNACKALSAREPTPDNYHSVETLLRQIESSRVMLDSPITIKEIEAICETEGDAQNGGGFLHARHEASTPGGFAVKFEPDAGTPGSGRHSHSLGPISSPVPSHSVPAAGFGGPTAIGRGTSFQSLGSAMATSGSS</sequence>
<evidence type="ECO:0000256" key="1">
    <source>
        <dbReference type="SAM" id="MobiDB-lite"/>
    </source>
</evidence>
<reference evidence="2" key="2">
    <citation type="submission" date="2021-08" db="EMBL/GenBank/DDBJ databases">
        <authorList>
            <person name="Gostincar C."/>
            <person name="Sun X."/>
            <person name="Song Z."/>
            <person name="Gunde-Cimerman N."/>
        </authorList>
    </citation>
    <scope>NUCLEOTIDE SEQUENCE</scope>
    <source>
        <strain evidence="2">EXF-9298</strain>
    </source>
</reference>
<feature type="compositionally biased region" description="Low complexity" evidence="1">
    <location>
        <begin position="142"/>
        <end position="153"/>
    </location>
</feature>
<accession>A0A9P8JHI8</accession>
<feature type="region of interest" description="Disordered" evidence="1">
    <location>
        <begin position="125"/>
        <end position="159"/>
    </location>
</feature>
<reference evidence="2" key="1">
    <citation type="journal article" date="2021" name="J Fungi (Basel)">
        <title>Virulence traits and population genomics of the black yeast Aureobasidium melanogenum.</title>
        <authorList>
            <person name="Cernosa A."/>
            <person name="Sun X."/>
            <person name="Gostincar C."/>
            <person name="Fang C."/>
            <person name="Gunde-Cimerman N."/>
            <person name="Song Z."/>
        </authorList>
    </citation>
    <scope>NUCLEOTIDE SEQUENCE</scope>
    <source>
        <strain evidence="2">EXF-9298</strain>
    </source>
</reference>
<organism evidence="2 3">
    <name type="scientific">Aureobasidium melanogenum</name>
    <name type="common">Aureobasidium pullulans var. melanogenum</name>
    <dbReference type="NCBI Taxonomy" id="46634"/>
    <lineage>
        <taxon>Eukaryota</taxon>
        <taxon>Fungi</taxon>
        <taxon>Dikarya</taxon>
        <taxon>Ascomycota</taxon>
        <taxon>Pezizomycotina</taxon>
        <taxon>Dothideomycetes</taxon>
        <taxon>Dothideomycetidae</taxon>
        <taxon>Dothideales</taxon>
        <taxon>Saccotheciaceae</taxon>
        <taxon>Aureobasidium</taxon>
    </lineage>
</organism>
<feature type="non-terminal residue" evidence="2">
    <location>
        <position position="182"/>
    </location>
</feature>